<dbReference type="Proteomes" id="UP000011910">
    <property type="component" value="Unassembled WGS sequence"/>
</dbReference>
<reference evidence="1 2" key="1">
    <citation type="journal article" date="2013" name="Genome Announc.">
        <title>Draft Genome Sequence of Cesiribacter andamanensis Strain AMV16T, Isolated from a Soil Sample from a Mud Volcano in the Andaman Islands, India.</title>
        <authorList>
            <person name="Shivaji S."/>
            <person name="Ara S."/>
            <person name="Begum Z."/>
            <person name="Srinivas T.N."/>
            <person name="Singh A."/>
            <person name="Kumar Pinnaka A."/>
        </authorList>
    </citation>
    <scope>NUCLEOTIDE SEQUENCE [LARGE SCALE GENOMIC DNA]</scope>
    <source>
        <strain evidence="1 2">AMV16</strain>
    </source>
</reference>
<dbReference type="InterPro" id="IPR029024">
    <property type="entry name" value="TerB-like"/>
</dbReference>
<evidence type="ECO:0000313" key="2">
    <source>
        <dbReference type="Proteomes" id="UP000011910"/>
    </source>
</evidence>
<dbReference type="RefSeq" id="WP_009195851.1">
    <property type="nucleotide sequence ID" value="NZ_AODQ01000059.1"/>
</dbReference>
<gene>
    <name evidence="1" type="ORF">ADICEAN_02460</name>
</gene>
<accession>M7N545</accession>
<evidence type="ECO:0008006" key="3">
    <source>
        <dbReference type="Google" id="ProtNLM"/>
    </source>
</evidence>
<dbReference type="SUPFAM" id="SSF158682">
    <property type="entry name" value="TerB-like"/>
    <property type="match status" value="1"/>
</dbReference>
<name>M7N545_9BACT</name>
<sequence length="146" mass="16127">MNSSLTLTSLASLRKSYFNVLAFYMLDENSCADKLSCLLKWGAELEISKSELLRLMKNPSLLPYQSPESTIDALAQIYDLVYMVYMDGIVEDVELAVVTEYAAQLGLEPCTVNALLKALVAAQLDGVTNEALRSDIIVHPEVYVEA</sequence>
<evidence type="ECO:0000313" key="1">
    <source>
        <dbReference type="EMBL" id="EMR02417.1"/>
    </source>
</evidence>
<organism evidence="1 2">
    <name type="scientific">Cesiribacter andamanensis AMV16</name>
    <dbReference type="NCBI Taxonomy" id="1279009"/>
    <lineage>
        <taxon>Bacteria</taxon>
        <taxon>Pseudomonadati</taxon>
        <taxon>Bacteroidota</taxon>
        <taxon>Cytophagia</taxon>
        <taxon>Cytophagales</taxon>
        <taxon>Cesiribacteraceae</taxon>
        <taxon>Cesiribacter</taxon>
    </lineage>
</organism>
<dbReference type="EMBL" id="AODQ01000059">
    <property type="protein sequence ID" value="EMR02417.1"/>
    <property type="molecule type" value="Genomic_DNA"/>
</dbReference>
<keyword evidence="2" id="KW-1185">Reference proteome</keyword>
<dbReference type="STRING" id="1279009.ADICEAN_02460"/>
<dbReference type="OrthoDB" id="979591at2"/>
<comment type="caution">
    <text evidence="1">The sequence shown here is derived from an EMBL/GenBank/DDBJ whole genome shotgun (WGS) entry which is preliminary data.</text>
</comment>
<dbReference type="AlphaFoldDB" id="M7N545"/>
<protein>
    <recommendedName>
        <fullName evidence="3">Tellurite resistance protein TerB</fullName>
    </recommendedName>
</protein>
<proteinExistence type="predicted"/>